<comment type="caution">
    <text evidence="2">The sequence shown here is derived from an EMBL/GenBank/DDBJ whole genome shotgun (WGS) entry which is preliminary data.</text>
</comment>
<name>A0ABU9I8H5_9FLAO</name>
<keyword evidence="3" id="KW-1185">Reference proteome</keyword>
<gene>
    <name evidence="2" type="ORF">AAEO58_10340</name>
</gene>
<sequence>MIGREFEKFWNNYFNQTIPLNYLFKEVYHERWLRIHSLPQSKRYPDNDLEMNIILQRQNQIISDIYNENEEIYLVMANIIHKKEKHELINFYPNLNFERSYSIELEKHFSNNFNKGEILDVFVCEKKWNLNSYDEILKDIANDISRVFFISLNNKIIVSPYDGGIDIIFNFETDKNIHKEKYKEWISNRIDEL</sequence>
<dbReference type="Proteomes" id="UP001393056">
    <property type="component" value="Unassembled WGS sequence"/>
</dbReference>
<evidence type="ECO:0000259" key="1">
    <source>
        <dbReference type="Pfam" id="PF13021"/>
    </source>
</evidence>
<dbReference type="EMBL" id="JBBYHT010000004">
    <property type="protein sequence ID" value="MEL1248442.1"/>
    <property type="molecule type" value="Genomic_DNA"/>
</dbReference>
<organism evidence="2 3">
    <name type="scientific">Flavobacterium helocola</name>
    <dbReference type="NCBI Taxonomy" id="3139139"/>
    <lineage>
        <taxon>Bacteria</taxon>
        <taxon>Pseudomonadati</taxon>
        <taxon>Bacteroidota</taxon>
        <taxon>Flavobacteriia</taxon>
        <taxon>Flavobacteriales</taxon>
        <taxon>Flavobacteriaceae</taxon>
        <taxon>Flavobacterium</taxon>
    </lineage>
</organism>
<dbReference type="RefSeq" id="WP_341683323.1">
    <property type="nucleotide sequence ID" value="NZ_JBBYHT010000004.1"/>
</dbReference>
<evidence type="ECO:0000313" key="2">
    <source>
        <dbReference type="EMBL" id="MEL1248442.1"/>
    </source>
</evidence>
<protein>
    <recommendedName>
        <fullName evidence="1">DUF3885 domain-containing protein</fullName>
    </recommendedName>
</protein>
<dbReference type="InterPro" id="IPR024976">
    <property type="entry name" value="DUF3885"/>
</dbReference>
<dbReference type="Pfam" id="PF13021">
    <property type="entry name" value="DUF3885"/>
    <property type="match status" value="1"/>
</dbReference>
<reference evidence="2 3" key="1">
    <citation type="submission" date="2024-04" db="EMBL/GenBank/DDBJ databases">
        <title>Flavobacterium sp. DGU41 16S ribosomal RNA gene Genome sequencing and assembly.</title>
        <authorList>
            <person name="Park S."/>
        </authorList>
    </citation>
    <scope>NUCLEOTIDE SEQUENCE [LARGE SCALE GENOMIC DNA]</scope>
    <source>
        <strain evidence="2 3">DGU41</strain>
    </source>
</reference>
<feature type="domain" description="DUF3885" evidence="1">
    <location>
        <begin position="20"/>
        <end position="188"/>
    </location>
</feature>
<proteinExistence type="predicted"/>
<accession>A0ABU9I8H5</accession>
<evidence type="ECO:0000313" key="3">
    <source>
        <dbReference type="Proteomes" id="UP001393056"/>
    </source>
</evidence>